<dbReference type="InterPro" id="IPR039425">
    <property type="entry name" value="RNA_pol_sigma-70-like"/>
</dbReference>
<sequence>METTIIWNQFKAELLNFITYKVSDKMLAEDILQDVFIKIHQKRKSLSDDSKLHSWIYQITRNSIIDFYRKKKLSTDSLLEHLELPEEVDDVEENIKACTECVKPFILELPEKYKDVLYNVTYGNVSQKEYAIMNDLTYSTVKTRVQRGREQLKHSFETCCDAVEDIQGNISYNCKNGCNN</sequence>
<dbReference type="AlphaFoldDB" id="A0A7X8SQJ8"/>
<evidence type="ECO:0000313" key="7">
    <source>
        <dbReference type="EMBL" id="NLR94572.1"/>
    </source>
</evidence>
<dbReference type="InterPro" id="IPR013249">
    <property type="entry name" value="RNA_pol_sigma70_r4_t2"/>
</dbReference>
<dbReference type="Pfam" id="PF08281">
    <property type="entry name" value="Sigma70_r4_2"/>
    <property type="match status" value="1"/>
</dbReference>
<evidence type="ECO:0000313" key="8">
    <source>
        <dbReference type="Proteomes" id="UP000585050"/>
    </source>
</evidence>
<evidence type="ECO:0000259" key="5">
    <source>
        <dbReference type="Pfam" id="PF04542"/>
    </source>
</evidence>
<reference evidence="7 8" key="1">
    <citation type="submission" date="2020-04" db="EMBL/GenBank/DDBJ databases">
        <title>Flammeovirga sp. SR4, a novel species isolated from seawater.</title>
        <authorList>
            <person name="Wang X."/>
        </authorList>
    </citation>
    <scope>NUCLEOTIDE SEQUENCE [LARGE SCALE GENOMIC DNA]</scope>
    <source>
        <strain evidence="7 8">SR4</strain>
    </source>
</reference>
<evidence type="ECO:0000256" key="1">
    <source>
        <dbReference type="ARBA" id="ARBA00010641"/>
    </source>
</evidence>
<evidence type="ECO:0000256" key="2">
    <source>
        <dbReference type="ARBA" id="ARBA00023015"/>
    </source>
</evidence>
<gene>
    <name evidence="7" type="ORF">HGP29_25435</name>
</gene>
<dbReference type="Gene3D" id="1.10.1740.10">
    <property type="match status" value="1"/>
</dbReference>
<keyword evidence="8" id="KW-1185">Reference proteome</keyword>
<evidence type="ECO:0000256" key="4">
    <source>
        <dbReference type="ARBA" id="ARBA00023163"/>
    </source>
</evidence>
<accession>A0A7X8SQJ8</accession>
<dbReference type="Gene3D" id="1.10.10.10">
    <property type="entry name" value="Winged helix-like DNA-binding domain superfamily/Winged helix DNA-binding domain"/>
    <property type="match status" value="1"/>
</dbReference>
<protein>
    <submittedName>
        <fullName evidence="7">Sigma-70 family RNA polymerase sigma factor</fullName>
    </submittedName>
</protein>
<dbReference type="EMBL" id="JABAIL010000013">
    <property type="protein sequence ID" value="NLR94572.1"/>
    <property type="molecule type" value="Genomic_DNA"/>
</dbReference>
<dbReference type="SUPFAM" id="SSF88659">
    <property type="entry name" value="Sigma3 and sigma4 domains of RNA polymerase sigma factors"/>
    <property type="match status" value="1"/>
</dbReference>
<dbReference type="InterPro" id="IPR036388">
    <property type="entry name" value="WH-like_DNA-bd_sf"/>
</dbReference>
<keyword evidence="3" id="KW-0731">Sigma factor</keyword>
<dbReference type="SUPFAM" id="SSF88946">
    <property type="entry name" value="Sigma2 domain of RNA polymerase sigma factors"/>
    <property type="match status" value="1"/>
</dbReference>
<proteinExistence type="inferred from homology"/>
<dbReference type="Pfam" id="PF04542">
    <property type="entry name" value="Sigma70_r2"/>
    <property type="match status" value="1"/>
</dbReference>
<dbReference type="InterPro" id="IPR013324">
    <property type="entry name" value="RNA_pol_sigma_r3/r4-like"/>
</dbReference>
<dbReference type="InterPro" id="IPR007627">
    <property type="entry name" value="RNA_pol_sigma70_r2"/>
</dbReference>
<dbReference type="GO" id="GO:0016987">
    <property type="term" value="F:sigma factor activity"/>
    <property type="evidence" value="ECO:0007669"/>
    <property type="project" value="UniProtKB-KW"/>
</dbReference>
<dbReference type="NCBIfam" id="TIGR02937">
    <property type="entry name" value="sigma70-ECF"/>
    <property type="match status" value="1"/>
</dbReference>
<dbReference type="PANTHER" id="PTHR43133">
    <property type="entry name" value="RNA POLYMERASE ECF-TYPE SIGMA FACTO"/>
    <property type="match status" value="1"/>
</dbReference>
<dbReference type="InterPro" id="IPR013325">
    <property type="entry name" value="RNA_pol_sigma_r2"/>
</dbReference>
<evidence type="ECO:0000256" key="3">
    <source>
        <dbReference type="ARBA" id="ARBA00023082"/>
    </source>
</evidence>
<organism evidence="7 8">
    <name type="scientific">Flammeovirga agarivorans</name>
    <dbReference type="NCBI Taxonomy" id="2726742"/>
    <lineage>
        <taxon>Bacteria</taxon>
        <taxon>Pseudomonadati</taxon>
        <taxon>Bacteroidota</taxon>
        <taxon>Cytophagia</taxon>
        <taxon>Cytophagales</taxon>
        <taxon>Flammeovirgaceae</taxon>
        <taxon>Flammeovirga</taxon>
    </lineage>
</organism>
<evidence type="ECO:0000259" key="6">
    <source>
        <dbReference type="Pfam" id="PF08281"/>
    </source>
</evidence>
<dbReference type="RefSeq" id="WP_168885282.1">
    <property type="nucleotide sequence ID" value="NZ_JABAIL010000013.1"/>
</dbReference>
<name>A0A7X8SQJ8_9BACT</name>
<keyword evidence="4" id="KW-0804">Transcription</keyword>
<dbReference type="GO" id="GO:0006352">
    <property type="term" value="P:DNA-templated transcription initiation"/>
    <property type="evidence" value="ECO:0007669"/>
    <property type="project" value="InterPro"/>
</dbReference>
<dbReference type="Proteomes" id="UP000585050">
    <property type="component" value="Unassembled WGS sequence"/>
</dbReference>
<dbReference type="PANTHER" id="PTHR43133:SF62">
    <property type="entry name" value="RNA POLYMERASE SIGMA FACTOR SIGZ"/>
    <property type="match status" value="1"/>
</dbReference>
<dbReference type="GO" id="GO:0003677">
    <property type="term" value="F:DNA binding"/>
    <property type="evidence" value="ECO:0007669"/>
    <property type="project" value="InterPro"/>
</dbReference>
<comment type="similarity">
    <text evidence="1">Belongs to the sigma-70 factor family. ECF subfamily.</text>
</comment>
<comment type="caution">
    <text evidence="7">The sequence shown here is derived from an EMBL/GenBank/DDBJ whole genome shotgun (WGS) entry which is preliminary data.</text>
</comment>
<keyword evidence="2" id="KW-0805">Transcription regulation</keyword>
<feature type="domain" description="RNA polymerase sigma factor 70 region 4 type 2" evidence="6">
    <location>
        <begin position="106"/>
        <end position="152"/>
    </location>
</feature>
<dbReference type="InterPro" id="IPR014284">
    <property type="entry name" value="RNA_pol_sigma-70_dom"/>
</dbReference>
<feature type="domain" description="RNA polymerase sigma-70 region 2" evidence="5">
    <location>
        <begin position="9"/>
        <end position="72"/>
    </location>
</feature>